<organism evidence="10 11">
    <name type="scientific">Bugula neritina</name>
    <name type="common">Brown bryozoan</name>
    <name type="synonym">Sertularia neritina</name>
    <dbReference type="NCBI Taxonomy" id="10212"/>
    <lineage>
        <taxon>Eukaryota</taxon>
        <taxon>Metazoa</taxon>
        <taxon>Spiralia</taxon>
        <taxon>Lophotrochozoa</taxon>
        <taxon>Bryozoa</taxon>
        <taxon>Gymnolaemata</taxon>
        <taxon>Cheilostomatida</taxon>
        <taxon>Flustrina</taxon>
        <taxon>Buguloidea</taxon>
        <taxon>Bugulidae</taxon>
        <taxon>Bugula</taxon>
    </lineage>
</organism>
<dbReference type="PROSITE" id="PS01351">
    <property type="entry name" value="MAPK"/>
    <property type="match status" value="1"/>
</dbReference>
<dbReference type="FunFam" id="3.30.200.20:FF:000961">
    <property type="entry name" value="Mitogen-activated protein kinase"/>
    <property type="match status" value="1"/>
</dbReference>
<dbReference type="GO" id="GO:0005524">
    <property type="term" value="F:ATP binding"/>
    <property type="evidence" value="ECO:0007669"/>
    <property type="project" value="UniProtKB-KW"/>
</dbReference>
<feature type="region of interest" description="Disordered" evidence="8">
    <location>
        <begin position="59"/>
        <end position="84"/>
    </location>
</feature>
<dbReference type="InterPro" id="IPR003527">
    <property type="entry name" value="MAP_kinase_CS"/>
</dbReference>
<evidence type="ECO:0000256" key="7">
    <source>
        <dbReference type="ARBA" id="ARBA00048312"/>
    </source>
</evidence>
<comment type="caution">
    <text evidence="10">The sequence shown here is derived from an EMBL/GenBank/DDBJ whole genome shotgun (WGS) entry which is preliminary data.</text>
</comment>
<dbReference type="InterPro" id="IPR000719">
    <property type="entry name" value="Prot_kinase_dom"/>
</dbReference>
<keyword evidence="4" id="KW-0418">Kinase</keyword>
<dbReference type="FunFam" id="1.10.510.10:FF:000624">
    <property type="entry name" value="Mitogen-activated protein kinase"/>
    <property type="match status" value="1"/>
</dbReference>
<evidence type="ECO:0000256" key="1">
    <source>
        <dbReference type="ARBA" id="ARBA00022527"/>
    </source>
</evidence>
<dbReference type="PANTHER" id="PTHR24055">
    <property type="entry name" value="MITOGEN-ACTIVATED PROTEIN KINASE"/>
    <property type="match status" value="1"/>
</dbReference>
<comment type="catalytic activity">
    <reaction evidence="6">
        <text>L-threonyl-[protein] + ATP = O-phospho-L-threonyl-[protein] + ADP + H(+)</text>
        <dbReference type="Rhea" id="RHEA:46608"/>
        <dbReference type="Rhea" id="RHEA-COMP:11060"/>
        <dbReference type="Rhea" id="RHEA-COMP:11605"/>
        <dbReference type="ChEBI" id="CHEBI:15378"/>
        <dbReference type="ChEBI" id="CHEBI:30013"/>
        <dbReference type="ChEBI" id="CHEBI:30616"/>
        <dbReference type="ChEBI" id="CHEBI:61977"/>
        <dbReference type="ChEBI" id="CHEBI:456216"/>
        <dbReference type="EC" id="2.7.11.24"/>
    </reaction>
</comment>
<dbReference type="InterPro" id="IPR008271">
    <property type="entry name" value="Ser/Thr_kinase_AS"/>
</dbReference>
<evidence type="ECO:0000256" key="6">
    <source>
        <dbReference type="ARBA" id="ARBA00047592"/>
    </source>
</evidence>
<dbReference type="GO" id="GO:0004707">
    <property type="term" value="F:MAP kinase activity"/>
    <property type="evidence" value="ECO:0007669"/>
    <property type="project" value="UniProtKB-EC"/>
</dbReference>
<evidence type="ECO:0000256" key="5">
    <source>
        <dbReference type="ARBA" id="ARBA00022840"/>
    </source>
</evidence>
<feature type="domain" description="Protein kinase" evidence="9">
    <location>
        <begin position="82"/>
        <end position="266"/>
    </location>
</feature>
<dbReference type="SMART" id="SM00220">
    <property type="entry name" value="S_TKc"/>
    <property type="match status" value="1"/>
</dbReference>
<keyword evidence="1" id="KW-0723">Serine/threonine-protein kinase</keyword>
<gene>
    <name evidence="10" type="ORF">EB796_008957</name>
</gene>
<feature type="compositionally biased region" description="Low complexity" evidence="8">
    <location>
        <begin position="68"/>
        <end position="82"/>
    </location>
</feature>
<comment type="catalytic activity">
    <reaction evidence="7">
        <text>L-seryl-[protein] + ATP = O-phospho-L-seryl-[protein] + ADP + H(+)</text>
        <dbReference type="Rhea" id="RHEA:17989"/>
        <dbReference type="Rhea" id="RHEA-COMP:9863"/>
        <dbReference type="Rhea" id="RHEA-COMP:11604"/>
        <dbReference type="ChEBI" id="CHEBI:15378"/>
        <dbReference type="ChEBI" id="CHEBI:29999"/>
        <dbReference type="ChEBI" id="CHEBI:30616"/>
        <dbReference type="ChEBI" id="CHEBI:83421"/>
        <dbReference type="ChEBI" id="CHEBI:456216"/>
        <dbReference type="EC" id="2.7.11.24"/>
    </reaction>
</comment>
<evidence type="ECO:0000313" key="11">
    <source>
        <dbReference type="Proteomes" id="UP000593567"/>
    </source>
</evidence>
<protein>
    <submittedName>
        <fullName evidence="10">Lit-1</fullName>
    </submittedName>
</protein>
<dbReference type="Proteomes" id="UP000593567">
    <property type="component" value="Unassembled WGS sequence"/>
</dbReference>
<keyword evidence="5" id="KW-0067">ATP-binding</keyword>
<dbReference type="OrthoDB" id="192887at2759"/>
<keyword evidence="3" id="KW-0547">Nucleotide-binding</keyword>
<dbReference type="AlphaFoldDB" id="A0A7J7K278"/>
<dbReference type="SUPFAM" id="SSF56112">
    <property type="entry name" value="Protein kinase-like (PK-like)"/>
    <property type="match status" value="1"/>
</dbReference>
<evidence type="ECO:0000259" key="9">
    <source>
        <dbReference type="PROSITE" id="PS50011"/>
    </source>
</evidence>
<dbReference type="InterPro" id="IPR050117">
    <property type="entry name" value="MAPK"/>
</dbReference>
<evidence type="ECO:0000256" key="3">
    <source>
        <dbReference type="ARBA" id="ARBA00022741"/>
    </source>
</evidence>
<evidence type="ECO:0000256" key="8">
    <source>
        <dbReference type="SAM" id="MobiDB-lite"/>
    </source>
</evidence>
<keyword evidence="11" id="KW-1185">Reference proteome</keyword>
<dbReference type="InterPro" id="IPR011009">
    <property type="entry name" value="Kinase-like_dom_sf"/>
</dbReference>
<dbReference type="PROSITE" id="PS50011">
    <property type="entry name" value="PROTEIN_KINASE_DOM"/>
    <property type="match status" value="1"/>
</dbReference>
<dbReference type="Gene3D" id="3.30.200.20">
    <property type="entry name" value="Phosphorylase Kinase, domain 1"/>
    <property type="match status" value="1"/>
</dbReference>
<dbReference type="EMBL" id="VXIV02001484">
    <property type="protein sequence ID" value="KAF6032739.1"/>
    <property type="molecule type" value="Genomic_DNA"/>
</dbReference>
<keyword evidence="2" id="KW-0808">Transferase</keyword>
<proteinExistence type="predicted"/>
<dbReference type="Gene3D" id="1.10.510.10">
    <property type="entry name" value="Transferase(Phosphotransferase) domain 1"/>
    <property type="match status" value="1"/>
</dbReference>
<reference evidence="10" key="1">
    <citation type="submission" date="2020-06" db="EMBL/GenBank/DDBJ databases">
        <title>Draft genome of Bugula neritina, a colonial animal packing powerful symbionts and potential medicines.</title>
        <authorList>
            <person name="Rayko M."/>
        </authorList>
    </citation>
    <scope>NUCLEOTIDE SEQUENCE [LARGE SCALE GENOMIC DNA]</scope>
    <source>
        <strain evidence="10">Kwan_BN1</strain>
    </source>
</reference>
<dbReference type="Pfam" id="PF00069">
    <property type="entry name" value="Pkinase"/>
    <property type="match status" value="1"/>
</dbReference>
<sequence length="266" mass="30144">MLCGMVGHPPQRYGGNAVPRPLPYANQYREYHPTIAATVPSQHILAPYIPQDIYGHTVIPKHSPVPSPEQQASPATSSSSSAEGDHPIGYGAFGVVWSVIDPRDGTRKALKKMPNVFQNLVSCRRVYRELRMLCHFKHENVLSALEILQPAQYDNFQEIYVITELFQSDLHKIIVSPQPLSSDHVKVFLYQLLRGLKYLHSSRIIHRDIKPGNLLVNSNCQLKICDFGLARVAEPNEDQHMTQEVVTQYYRSPEILMGSQTLQLRH</sequence>
<accession>A0A7J7K278</accession>
<dbReference type="PROSITE" id="PS00108">
    <property type="entry name" value="PROTEIN_KINASE_ST"/>
    <property type="match status" value="1"/>
</dbReference>
<evidence type="ECO:0000256" key="2">
    <source>
        <dbReference type="ARBA" id="ARBA00022679"/>
    </source>
</evidence>
<evidence type="ECO:0000256" key="4">
    <source>
        <dbReference type="ARBA" id="ARBA00022777"/>
    </source>
</evidence>
<evidence type="ECO:0000313" key="10">
    <source>
        <dbReference type="EMBL" id="KAF6032739.1"/>
    </source>
</evidence>
<name>A0A7J7K278_BUGNE</name>